<evidence type="ECO:0000313" key="3">
    <source>
        <dbReference type="Proteomes" id="UP001235720"/>
    </source>
</evidence>
<comment type="caution">
    <text evidence="2">The sequence shown here is derived from an EMBL/GenBank/DDBJ whole genome shotgun (WGS) entry which is preliminary data.</text>
</comment>
<evidence type="ECO:0000256" key="1">
    <source>
        <dbReference type="SAM" id="MobiDB-lite"/>
    </source>
</evidence>
<organism evidence="2 3">
    <name type="scientific">Curtobacterium subtropicum</name>
    <dbReference type="NCBI Taxonomy" id="3055138"/>
    <lineage>
        <taxon>Bacteria</taxon>
        <taxon>Bacillati</taxon>
        <taxon>Actinomycetota</taxon>
        <taxon>Actinomycetes</taxon>
        <taxon>Micrococcales</taxon>
        <taxon>Microbacteriaceae</taxon>
        <taxon>Curtobacterium</taxon>
    </lineage>
</organism>
<evidence type="ECO:0008006" key="4">
    <source>
        <dbReference type="Google" id="ProtNLM"/>
    </source>
</evidence>
<dbReference type="EMBL" id="JAUCMM010000003">
    <property type="protein sequence ID" value="MDM7888049.1"/>
    <property type="molecule type" value="Genomic_DNA"/>
</dbReference>
<reference evidence="2 3" key="1">
    <citation type="submission" date="2023-06" db="EMBL/GenBank/DDBJ databases">
        <authorList>
            <person name="Feng G."/>
            <person name="Li J."/>
            <person name="Zhu H."/>
        </authorList>
    </citation>
    <scope>NUCLEOTIDE SEQUENCE [LARGE SCALE GENOMIC DNA]</scope>
    <source>
        <strain evidence="2 3">RHCJP20</strain>
    </source>
</reference>
<dbReference type="RefSeq" id="WP_289469746.1">
    <property type="nucleotide sequence ID" value="NZ_JAUCMM010000003.1"/>
</dbReference>
<evidence type="ECO:0000313" key="2">
    <source>
        <dbReference type="EMBL" id="MDM7888049.1"/>
    </source>
</evidence>
<accession>A0ABT7TFA3</accession>
<gene>
    <name evidence="2" type="ORF">QUG98_06235</name>
</gene>
<dbReference type="Proteomes" id="UP001235720">
    <property type="component" value="Unassembled WGS sequence"/>
</dbReference>
<protein>
    <recommendedName>
        <fullName evidence="4">Abi-like protein</fullName>
    </recommendedName>
</protein>
<keyword evidence="3" id="KW-1185">Reference proteome</keyword>
<feature type="compositionally biased region" description="Basic and acidic residues" evidence="1">
    <location>
        <begin position="82"/>
        <end position="104"/>
    </location>
</feature>
<name>A0ABT7TFA3_9MICO</name>
<sequence length="225" mass="25411">MSSPDSSNVDLESALSDLLTRARLSSYLEVTPSLSGALELYEWNMRAAASVLELTGMVEIVIRNALDRQLTRWAAGRGVPDWPDHAPLDPRGRQDLRAASDRAGRASALPSRGRVIAELPFGFWRYLVSSRYHASLWVPSLHRAFPSGPADLRARRREVEQRMRGLHVARNRAAHHEPIHRRDLERDRTDAIDLLGWVDPVAATWAERTSSLRGVLEQRPRRSTE</sequence>
<proteinExistence type="predicted"/>
<feature type="region of interest" description="Disordered" evidence="1">
    <location>
        <begin position="81"/>
        <end position="104"/>
    </location>
</feature>